<reference evidence="2" key="2">
    <citation type="journal article" date="2015" name="Fish Shellfish Immunol.">
        <title>Early steps in the European eel (Anguilla anguilla)-Vibrio vulnificus interaction in the gills: Role of the RtxA13 toxin.</title>
        <authorList>
            <person name="Callol A."/>
            <person name="Pajuelo D."/>
            <person name="Ebbesson L."/>
            <person name="Teles M."/>
            <person name="MacKenzie S."/>
            <person name="Amaro C."/>
        </authorList>
    </citation>
    <scope>NUCLEOTIDE SEQUENCE</scope>
</reference>
<evidence type="ECO:0000256" key="1">
    <source>
        <dbReference type="SAM" id="MobiDB-lite"/>
    </source>
</evidence>
<proteinExistence type="predicted"/>
<accession>A0A0E9Y2E3</accession>
<organism evidence="2">
    <name type="scientific">Anguilla anguilla</name>
    <name type="common">European freshwater eel</name>
    <name type="synonym">Muraena anguilla</name>
    <dbReference type="NCBI Taxonomy" id="7936"/>
    <lineage>
        <taxon>Eukaryota</taxon>
        <taxon>Metazoa</taxon>
        <taxon>Chordata</taxon>
        <taxon>Craniata</taxon>
        <taxon>Vertebrata</taxon>
        <taxon>Euteleostomi</taxon>
        <taxon>Actinopterygii</taxon>
        <taxon>Neopterygii</taxon>
        <taxon>Teleostei</taxon>
        <taxon>Anguilliformes</taxon>
        <taxon>Anguillidae</taxon>
        <taxon>Anguilla</taxon>
    </lineage>
</organism>
<feature type="region of interest" description="Disordered" evidence="1">
    <location>
        <begin position="33"/>
        <end position="54"/>
    </location>
</feature>
<sequence length="54" mass="5908">MSAWRSLTHLAEARASSNAVLRDSNFNCISFIGSNGHRDRASSTSDKSQEGMCF</sequence>
<dbReference type="AlphaFoldDB" id="A0A0E9Y2E3"/>
<reference evidence="2" key="1">
    <citation type="submission" date="2014-11" db="EMBL/GenBank/DDBJ databases">
        <authorList>
            <person name="Amaro Gonzalez C."/>
        </authorList>
    </citation>
    <scope>NUCLEOTIDE SEQUENCE</scope>
</reference>
<evidence type="ECO:0000313" key="2">
    <source>
        <dbReference type="EMBL" id="JAI08371.1"/>
    </source>
</evidence>
<protein>
    <submittedName>
        <fullName evidence="2">Uncharacterized protein</fullName>
    </submittedName>
</protein>
<name>A0A0E9Y2E3_ANGAN</name>
<dbReference type="EMBL" id="GBXM01000207">
    <property type="protein sequence ID" value="JAI08371.1"/>
    <property type="molecule type" value="Transcribed_RNA"/>
</dbReference>